<feature type="chain" id="PRO_5015394455" evidence="2">
    <location>
        <begin position="21"/>
        <end position="444"/>
    </location>
</feature>
<proteinExistence type="predicted"/>
<evidence type="ECO:0000256" key="2">
    <source>
        <dbReference type="SAM" id="SignalP"/>
    </source>
</evidence>
<dbReference type="EMBL" id="KZ678143">
    <property type="protein sequence ID" value="PSN61815.1"/>
    <property type="molecule type" value="Genomic_DNA"/>
</dbReference>
<feature type="compositionally biased region" description="Pro residues" evidence="1">
    <location>
        <begin position="169"/>
        <end position="178"/>
    </location>
</feature>
<feature type="region of interest" description="Disordered" evidence="1">
    <location>
        <begin position="169"/>
        <end position="327"/>
    </location>
</feature>
<dbReference type="Proteomes" id="UP000240883">
    <property type="component" value="Unassembled WGS sequence"/>
</dbReference>
<sequence length="444" mass="46418">MPECNILVVLWTIFLYFADALPQGATQASLCTTTSEYYGIATTVTDYDDFIESLSSMYSTTTFTGSEVPVHTTVTDFPGIGVITAYGYYDADALRSAGISIISGVTTFVGSCSTATLPPSPTGSLCEPHGDHWHCQPLSTATTSQSPGIPSECEPHDDHWHCPPGVTPPITLPSPPLASSPSGVSQSETSPALTLAPPSGACEPHGDHWHCPEGIPEPTTPPPLTLMPTLSPSEKCEPHGDHWHCSEGIPEPTNTTPPSLTPEPPSPTECSPHGDHWHCPEGIPEPTKPQPTAHPENACIPHDDHWHCPSGISEPANSPPAASSTASVMDAGIAECVPHGDHWHCPEGVAEPSAPPAATLGVKPTVTVDGECVPHDDHWHCPEGVPEPSFLPTRSVSLMGSEPTGSPIQFEGGAGALYGVNTVNSLATRMVTGLFGVVVVAGLV</sequence>
<keyword evidence="4" id="KW-1185">Reference proteome</keyword>
<dbReference type="AlphaFoldDB" id="A0A2T2N8Q8"/>
<evidence type="ECO:0000313" key="4">
    <source>
        <dbReference type="Proteomes" id="UP000240883"/>
    </source>
</evidence>
<protein>
    <submittedName>
        <fullName evidence="3">Uncharacterized protein</fullName>
    </submittedName>
</protein>
<name>A0A2T2N8Q8_CORCC</name>
<dbReference type="OrthoDB" id="5362269at2759"/>
<dbReference type="STRING" id="1448308.A0A2T2N8Q8"/>
<feature type="compositionally biased region" description="Basic and acidic residues" evidence="1">
    <location>
        <begin position="234"/>
        <end position="245"/>
    </location>
</feature>
<organism evidence="3 4">
    <name type="scientific">Corynespora cassiicola Philippines</name>
    <dbReference type="NCBI Taxonomy" id="1448308"/>
    <lineage>
        <taxon>Eukaryota</taxon>
        <taxon>Fungi</taxon>
        <taxon>Dikarya</taxon>
        <taxon>Ascomycota</taxon>
        <taxon>Pezizomycotina</taxon>
        <taxon>Dothideomycetes</taxon>
        <taxon>Pleosporomycetidae</taxon>
        <taxon>Pleosporales</taxon>
        <taxon>Corynesporascaceae</taxon>
        <taxon>Corynespora</taxon>
    </lineage>
</organism>
<gene>
    <name evidence="3" type="ORF">BS50DRAFT_651240</name>
</gene>
<feature type="signal peptide" evidence="2">
    <location>
        <begin position="1"/>
        <end position="20"/>
    </location>
</feature>
<keyword evidence="2" id="KW-0732">Signal</keyword>
<feature type="compositionally biased region" description="Low complexity" evidence="1">
    <location>
        <begin position="315"/>
        <end position="327"/>
    </location>
</feature>
<reference evidence="3 4" key="1">
    <citation type="journal article" date="2018" name="Front. Microbiol.">
        <title>Genome-Wide Analysis of Corynespora cassiicola Leaf Fall Disease Putative Effectors.</title>
        <authorList>
            <person name="Lopez D."/>
            <person name="Ribeiro S."/>
            <person name="Label P."/>
            <person name="Fumanal B."/>
            <person name="Venisse J.S."/>
            <person name="Kohler A."/>
            <person name="de Oliveira R.R."/>
            <person name="Labutti K."/>
            <person name="Lipzen A."/>
            <person name="Lail K."/>
            <person name="Bauer D."/>
            <person name="Ohm R.A."/>
            <person name="Barry K.W."/>
            <person name="Spatafora J."/>
            <person name="Grigoriev I.V."/>
            <person name="Martin F.M."/>
            <person name="Pujade-Renaud V."/>
        </authorList>
    </citation>
    <scope>NUCLEOTIDE SEQUENCE [LARGE SCALE GENOMIC DNA]</scope>
    <source>
        <strain evidence="3 4">Philippines</strain>
    </source>
</reference>
<accession>A0A2T2N8Q8</accession>
<evidence type="ECO:0000313" key="3">
    <source>
        <dbReference type="EMBL" id="PSN61815.1"/>
    </source>
</evidence>
<evidence type="ECO:0000256" key="1">
    <source>
        <dbReference type="SAM" id="MobiDB-lite"/>
    </source>
</evidence>